<dbReference type="InterPro" id="IPR000683">
    <property type="entry name" value="Gfo/Idh/MocA-like_OxRdtase_N"/>
</dbReference>
<dbReference type="Pfam" id="PF01408">
    <property type="entry name" value="GFO_IDH_MocA"/>
    <property type="match status" value="1"/>
</dbReference>
<evidence type="ECO:0000313" key="5">
    <source>
        <dbReference type="Proteomes" id="UP000030661"/>
    </source>
</evidence>
<dbReference type="EMBL" id="DF820465">
    <property type="protein sequence ID" value="GAK56924.1"/>
    <property type="molecule type" value="Genomic_DNA"/>
</dbReference>
<dbReference type="GO" id="GO:0016491">
    <property type="term" value="F:oxidoreductase activity"/>
    <property type="evidence" value="ECO:0007669"/>
    <property type="project" value="UniProtKB-KW"/>
</dbReference>
<protein>
    <submittedName>
        <fullName evidence="4">NADH-dependent dehydrogenase</fullName>
    </submittedName>
</protein>
<sequence length="339" mass="38392">MALKIGMIGAGGVAKVHALEYDENKETELIAIADIDDKAKEEFVRTFSVKKVVSDYREILKDTSIDVIDICLPHFLHKEVTVAAFKAGKDVILEKPIASTLDDADEMIETAAREGRQFFVALNQRFLPAHQKLKEMIEQGDCGKPFLALGIIIGDELTRMNRRDNWKGSWDKAGGGALIDTGMHIIDLMHYFFGIPKTVNCDFGRFVVEHENKGDDNVVVILKYDDMIANVVVTYSAISDNWSEKKDIYLTNASLHVISEAEKPLYKIENKGEPHYIDVPHDTNWWVYSVRRGIAHFIDCVINNREPLVKPEDARMALHTILRAYESARADSFHAMERI</sequence>
<reference evidence="4 5" key="1">
    <citation type="journal article" date="2015" name="PeerJ">
        <title>First genomic representation of candidate bacterial phylum KSB3 points to enhanced environmental sensing as a trigger of wastewater bulking.</title>
        <authorList>
            <person name="Sekiguchi Y."/>
            <person name="Ohashi A."/>
            <person name="Parks D.H."/>
            <person name="Yamauchi T."/>
            <person name="Tyson G.W."/>
            <person name="Hugenholtz P."/>
        </authorList>
    </citation>
    <scope>NUCLEOTIDE SEQUENCE [LARGE SCALE GENOMIC DNA]</scope>
</reference>
<dbReference type="InterPro" id="IPR036291">
    <property type="entry name" value="NAD(P)-bd_dom_sf"/>
</dbReference>
<keyword evidence="1" id="KW-0560">Oxidoreductase</keyword>
<name>A0A081BX69_VECG1</name>
<dbReference type="eggNOG" id="COG0673">
    <property type="taxonomic scope" value="Bacteria"/>
</dbReference>
<dbReference type="Gene3D" id="3.40.50.720">
    <property type="entry name" value="NAD(P)-binding Rossmann-like Domain"/>
    <property type="match status" value="1"/>
</dbReference>
<evidence type="ECO:0000259" key="2">
    <source>
        <dbReference type="Pfam" id="PF01408"/>
    </source>
</evidence>
<dbReference type="AlphaFoldDB" id="A0A081BX69"/>
<dbReference type="PANTHER" id="PTHR43818">
    <property type="entry name" value="BCDNA.GH03377"/>
    <property type="match status" value="1"/>
</dbReference>
<dbReference type="GO" id="GO:0000166">
    <property type="term" value="F:nucleotide binding"/>
    <property type="evidence" value="ECO:0007669"/>
    <property type="project" value="InterPro"/>
</dbReference>
<dbReference type="PANTHER" id="PTHR43818:SF11">
    <property type="entry name" value="BCDNA.GH03377"/>
    <property type="match status" value="1"/>
</dbReference>
<feature type="domain" description="Gfo/Idh/MocA-like oxidoreductase N-terminal" evidence="2">
    <location>
        <begin position="3"/>
        <end position="121"/>
    </location>
</feature>
<dbReference type="SUPFAM" id="SSF51735">
    <property type="entry name" value="NAD(P)-binding Rossmann-fold domains"/>
    <property type="match status" value="1"/>
</dbReference>
<dbReference type="InterPro" id="IPR050463">
    <property type="entry name" value="Gfo/Idh/MocA_oxidrdct_glycsds"/>
</dbReference>
<dbReference type="Proteomes" id="UP000030661">
    <property type="component" value="Unassembled WGS sequence"/>
</dbReference>
<gene>
    <name evidence="4" type="ORF">U27_03888</name>
</gene>
<dbReference type="Gene3D" id="3.30.360.10">
    <property type="entry name" value="Dihydrodipicolinate Reductase, domain 2"/>
    <property type="match status" value="1"/>
</dbReference>
<dbReference type="STRING" id="1499967.U27_03888"/>
<organism evidence="4 5">
    <name type="scientific">Vecturithrix granuli</name>
    <dbReference type="NCBI Taxonomy" id="1499967"/>
    <lineage>
        <taxon>Bacteria</taxon>
        <taxon>Candidatus Moduliflexota</taxon>
        <taxon>Candidatus Vecturitrichia</taxon>
        <taxon>Candidatus Vecturitrichales</taxon>
        <taxon>Candidatus Vecturitrichaceae</taxon>
        <taxon>Candidatus Vecturithrix</taxon>
    </lineage>
</organism>
<dbReference type="SUPFAM" id="SSF55347">
    <property type="entry name" value="Glyceraldehyde-3-phosphate dehydrogenase-like, C-terminal domain"/>
    <property type="match status" value="1"/>
</dbReference>
<proteinExistence type="predicted"/>
<dbReference type="Pfam" id="PF02894">
    <property type="entry name" value="GFO_IDH_MocA_C"/>
    <property type="match status" value="1"/>
</dbReference>
<evidence type="ECO:0000259" key="3">
    <source>
        <dbReference type="Pfam" id="PF02894"/>
    </source>
</evidence>
<dbReference type="HOGENOM" id="CLU_023194_1_3_0"/>
<keyword evidence="5" id="KW-1185">Reference proteome</keyword>
<evidence type="ECO:0000313" key="4">
    <source>
        <dbReference type="EMBL" id="GAK56924.1"/>
    </source>
</evidence>
<evidence type="ECO:0000256" key="1">
    <source>
        <dbReference type="ARBA" id="ARBA00023002"/>
    </source>
</evidence>
<accession>A0A081BX69</accession>
<feature type="domain" description="Gfo/Idh/MocA-like oxidoreductase C-terminal" evidence="3">
    <location>
        <begin position="134"/>
        <end position="330"/>
    </location>
</feature>
<dbReference type="InterPro" id="IPR004104">
    <property type="entry name" value="Gfo/Idh/MocA-like_OxRdtase_C"/>
</dbReference>